<keyword evidence="7 12" id="KW-0479">Metal-binding</keyword>
<evidence type="ECO:0000256" key="2">
    <source>
        <dbReference type="ARBA" id="ARBA00009819"/>
    </source>
</evidence>
<keyword evidence="9 12" id="KW-1133">Transmembrane helix</keyword>
<dbReference type="Pfam" id="PF01654">
    <property type="entry name" value="Cyt_bd_oxida_I"/>
    <property type="match status" value="1"/>
</dbReference>
<dbReference type="GO" id="GO:0019646">
    <property type="term" value="P:aerobic electron transport chain"/>
    <property type="evidence" value="ECO:0007669"/>
    <property type="project" value="InterPro"/>
</dbReference>
<name>A0A368W2T9_9BACL</name>
<dbReference type="GO" id="GO:0046872">
    <property type="term" value="F:metal ion binding"/>
    <property type="evidence" value="ECO:0007669"/>
    <property type="project" value="UniProtKB-UniRule"/>
</dbReference>
<evidence type="ECO:0000256" key="3">
    <source>
        <dbReference type="ARBA" id="ARBA00022448"/>
    </source>
</evidence>
<comment type="similarity">
    <text evidence="2 12">Belongs to the cytochrome ubiquinol oxidase subunit 1 family.</text>
</comment>
<evidence type="ECO:0000256" key="8">
    <source>
        <dbReference type="ARBA" id="ARBA00022982"/>
    </source>
</evidence>
<comment type="subcellular location">
    <subcellularLocation>
        <location evidence="1">Cell membrane</location>
        <topology evidence="1">Multi-pass membrane protein</topology>
    </subcellularLocation>
</comment>
<dbReference type="GO" id="GO:0009055">
    <property type="term" value="F:electron transfer activity"/>
    <property type="evidence" value="ECO:0007669"/>
    <property type="project" value="UniProtKB-UniRule"/>
</dbReference>
<feature type="transmembrane region" description="Helical" evidence="12">
    <location>
        <begin position="128"/>
        <end position="152"/>
    </location>
</feature>
<dbReference type="PANTHER" id="PTHR30365">
    <property type="entry name" value="CYTOCHROME D UBIQUINOL OXIDASE"/>
    <property type="match status" value="1"/>
</dbReference>
<keyword evidence="14" id="KW-1185">Reference proteome</keyword>
<feature type="transmembrane region" description="Helical" evidence="12">
    <location>
        <begin position="323"/>
        <end position="344"/>
    </location>
</feature>
<dbReference type="PIRSF" id="PIRSF006446">
    <property type="entry name" value="Cyt_quinol_oxidase_1"/>
    <property type="match status" value="1"/>
</dbReference>
<keyword evidence="10 12" id="KW-0408">Iron</keyword>
<dbReference type="GO" id="GO:0070069">
    <property type="term" value="C:cytochrome complex"/>
    <property type="evidence" value="ECO:0007669"/>
    <property type="project" value="UniProtKB-UniRule"/>
</dbReference>
<dbReference type="OrthoDB" id="9807042at2"/>
<feature type="transmembrane region" description="Helical" evidence="12">
    <location>
        <begin position="61"/>
        <end position="83"/>
    </location>
</feature>
<evidence type="ECO:0000256" key="6">
    <source>
        <dbReference type="ARBA" id="ARBA00022692"/>
    </source>
</evidence>
<dbReference type="RefSeq" id="WP_114379385.1">
    <property type="nucleotide sequence ID" value="NZ_QPJD01000004.1"/>
</dbReference>
<evidence type="ECO:0000256" key="10">
    <source>
        <dbReference type="ARBA" id="ARBA00023004"/>
    </source>
</evidence>
<feature type="transmembrane region" description="Helical" evidence="12">
    <location>
        <begin position="219"/>
        <end position="237"/>
    </location>
</feature>
<accession>A0A368W2T9</accession>
<reference evidence="13 14" key="1">
    <citation type="submission" date="2018-07" db="EMBL/GenBank/DDBJ databases">
        <title>Genomic Encyclopedia of Type Strains, Phase III (KMG-III): the genomes of soil and plant-associated and newly described type strains.</title>
        <authorList>
            <person name="Whitman W."/>
        </authorList>
    </citation>
    <scope>NUCLEOTIDE SEQUENCE [LARGE SCALE GENOMIC DNA]</scope>
    <source>
        <strain evidence="13 14">CECT 7506</strain>
    </source>
</reference>
<feature type="transmembrane region" description="Helical" evidence="12">
    <location>
        <begin position="12"/>
        <end position="40"/>
    </location>
</feature>
<evidence type="ECO:0000256" key="4">
    <source>
        <dbReference type="ARBA" id="ARBA00022475"/>
    </source>
</evidence>
<feature type="transmembrane region" description="Helical" evidence="12">
    <location>
        <begin position="186"/>
        <end position="207"/>
    </location>
</feature>
<feature type="transmembrane region" description="Helical" evidence="12">
    <location>
        <begin position="403"/>
        <end position="423"/>
    </location>
</feature>
<keyword evidence="4 12" id="KW-1003">Cell membrane</keyword>
<keyword evidence="5 12" id="KW-0349">Heme</keyword>
<dbReference type="AlphaFoldDB" id="A0A368W2T9"/>
<dbReference type="PANTHER" id="PTHR30365:SF14">
    <property type="entry name" value="CYTOCHROME BD MENAQUINOL OXIDASE SUBUNIT I-RELATED"/>
    <property type="match status" value="1"/>
</dbReference>
<organism evidence="13 14">
    <name type="scientific">Paenibacillus prosopidis</name>
    <dbReference type="NCBI Taxonomy" id="630520"/>
    <lineage>
        <taxon>Bacteria</taxon>
        <taxon>Bacillati</taxon>
        <taxon>Bacillota</taxon>
        <taxon>Bacilli</taxon>
        <taxon>Bacillales</taxon>
        <taxon>Paenibacillaceae</taxon>
        <taxon>Paenibacillus</taxon>
    </lineage>
</organism>
<dbReference type="GO" id="GO:0020037">
    <property type="term" value="F:heme binding"/>
    <property type="evidence" value="ECO:0007669"/>
    <property type="project" value="TreeGrafter"/>
</dbReference>
<dbReference type="EMBL" id="QPJD01000004">
    <property type="protein sequence ID" value="RCW49468.1"/>
    <property type="molecule type" value="Genomic_DNA"/>
</dbReference>
<gene>
    <name evidence="13" type="ORF">DFP97_104126</name>
</gene>
<evidence type="ECO:0000313" key="13">
    <source>
        <dbReference type="EMBL" id="RCW49468.1"/>
    </source>
</evidence>
<evidence type="ECO:0000313" key="14">
    <source>
        <dbReference type="Proteomes" id="UP000252415"/>
    </source>
</evidence>
<evidence type="ECO:0000256" key="1">
    <source>
        <dbReference type="ARBA" id="ARBA00004651"/>
    </source>
</evidence>
<feature type="transmembrane region" description="Helical" evidence="12">
    <location>
        <begin position="353"/>
        <end position="376"/>
    </location>
</feature>
<keyword evidence="3 12" id="KW-0813">Transport</keyword>
<evidence type="ECO:0000256" key="9">
    <source>
        <dbReference type="ARBA" id="ARBA00022989"/>
    </source>
</evidence>
<dbReference type="GO" id="GO:0005886">
    <property type="term" value="C:plasma membrane"/>
    <property type="evidence" value="ECO:0007669"/>
    <property type="project" value="UniProtKB-SubCell"/>
</dbReference>
<dbReference type="GO" id="GO:0016682">
    <property type="term" value="F:oxidoreductase activity, acting on diphenols and related substances as donors, oxygen as acceptor"/>
    <property type="evidence" value="ECO:0007669"/>
    <property type="project" value="TreeGrafter"/>
</dbReference>
<keyword evidence="6 12" id="KW-0812">Transmembrane</keyword>
<evidence type="ECO:0000256" key="12">
    <source>
        <dbReference type="PIRNR" id="PIRNR006446"/>
    </source>
</evidence>
<feature type="transmembrane region" description="Helical" evidence="12">
    <location>
        <begin position="89"/>
        <end position="116"/>
    </location>
</feature>
<protein>
    <submittedName>
        <fullName evidence="13">Cytochrome bd-I ubiquinol oxidase subunit 1 apoprotein</fullName>
    </submittedName>
</protein>
<keyword evidence="11 12" id="KW-0472">Membrane</keyword>
<comment type="caution">
    <text evidence="13">The sequence shown here is derived from an EMBL/GenBank/DDBJ whole genome shotgun (WGS) entry which is preliminary data.</text>
</comment>
<keyword evidence="8 12" id="KW-0249">Electron transport</keyword>
<dbReference type="InterPro" id="IPR002585">
    <property type="entry name" value="Cyt-d_ubiquinol_oxidase_su_1"/>
</dbReference>
<sequence>MFEYDPVIYSRALMTLTFVFHIIFATVGVGVPVMIALAEWTGIRRNDPHYTLMARRWTRGYVISVAVGVVTGTALGLQINLLWPNFMRIAGQAIGLPMFLEIFAFFFEAIFLGIYMYTWGRFKPIVHFLFIIPVVIGASASALFITLVNSFMNAPQGFEFVNGIIGNVEPLSIMFNPASSTKVSHVLVSAYLTSAFILAAIAAYALLRGKNHIYYKKALKMTLFAALVFAFSTFLIGDLSGKYLSKYQPEKLAAGEWHFDTSRQAPLIVGGILTDNNEIKYALKLPFALSVLAHGNPNAEVLGLNDFPADEIPPLWIHYTFDAMVVIGMYLTLIPLLFLLVYLLRKGNPYSKLMLWAIVVGGPLAMFAIEYGWIYAEVGRQPWILRGYMKTPEGATTSEHVDVLFYVFVVLYAVLGITCIRVITKMFKSNPTEDELEAIESEGGFK</sequence>
<evidence type="ECO:0000256" key="7">
    <source>
        <dbReference type="ARBA" id="ARBA00022723"/>
    </source>
</evidence>
<proteinExistence type="inferred from homology"/>
<evidence type="ECO:0000256" key="5">
    <source>
        <dbReference type="ARBA" id="ARBA00022617"/>
    </source>
</evidence>
<evidence type="ECO:0000256" key="11">
    <source>
        <dbReference type="ARBA" id="ARBA00023136"/>
    </source>
</evidence>
<dbReference type="Proteomes" id="UP000252415">
    <property type="component" value="Unassembled WGS sequence"/>
</dbReference>